<evidence type="ECO:0000313" key="1">
    <source>
        <dbReference type="EMBL" id="MFM9520300.1"/>
    </source>
</evidence>
<dbReference type="Proteomes" id="UP001631987">
    <property type="component" value="Unassembled WGS sequence"/>
</dbReference>
<keyword evidence="2" id="KW-1185">Reference proteome</keyword>
<gene>
    <name evidence="1" type="ORF">ACKKH4_24045</name>
</gene>
<accession>A0ABW9HH45</accession>
<dbReference type="RefSeq" id="WP_056727571.1">
    <property type="nucleotide sequence ID" value="NZ_CP178857.1"/>
</dbReference>
<protein>
    <submittedName>
        <fullName evidence="1">Uncharacterized protein</fullName>
    </submittedName>
</protein>
<sequence>MNKNEERSFTARVSCNGDTITFLQEVLRSNFLEDAAVPKNILTVQRDYSPKITKAYNPITKRMENLGFSFGNIDPLVVHFWCYDDYYNMQILSTPYSYMYVSKNDEGCLGAFPAAGGDTTSFNLLDADHNIITLDDLSTDTPTVYLKARNARIIRKSIHEHPERHSFFHDRVGDIVKFNLTILKRHAF</sequence>
<dbReference type="EMBL" id="JBJVNW010000016">
    <property type="protein sequence ID" value="MFM9520300.1"/>
    <property type="molecule type" value="Genomic_DNA"/>
</dbReference>
<name>A0ABW9HH45_9PSED</name>
<organism evidence="1 2">
    <name type="scientific">Pseudomonas monachiensis</name>
    <dbReference type="NCBI Taxonomy" id="3060212"/>
    <lineage>
        <taxon>Bacteria</taxon>
        <taxon>Pseudomonadati</taxon>
        <taxon>Pseudomonadota</taxon>
        <taxon>Gammaproteobacteria</taxon>
        <taxon>Pseudomonadales</taxon>
        <taxon>Pseudomonadaceae</taxon>
        <taxon>Pseudomonas</taxon>
    </lineage>
</organism>
<proteinExistence type="predicted"/>
<reference evidence="1 2" key="1">
    <citation type="submission" date="2024-12" db="EMBL/GenBank/DDBJ databases">
        <title>Pseudomonas species isolated from Lotus nodules promote plant growth.</title>
        <authorList>
            <person name="Yu Y.-H."/>
            <person name="Kurtenbach J."/>
            <person name="Crosbie D."/>
            <person name="Brachmann A."/>
            <person name="Marin M."/>
        </authorList>
    </citation>
    <scope>NUCLEOTIDE SEQUENCE [LARGE SCALE GENOMIC DNA]</scope>
    <source>
        <strain evidence="1 2">PLb12A</strain>
    </source>
</reference>
<comment type="caution">
    <text evidence="1">The sequence shown here is derived from an EMBL/GenBank/DDBJ whole genome shotgun (WGS) entry which is preliminary data.</text>
</comment>
<evidence type="ECO:0000313" key="2">
    <source>
        <dbReference type="Proteomes" id="UP001631987"/>
    </source>
</evidence>